<proteinExistence type="inferred from homology"/>
<dbReference type="SMART" id="SM00531">
    <property type="entry name" value="TFIIE"/>
    <property type="match status" value="1"/>
</dbReference>
<keyword evidence="3" id="KW-0804">Transcription</keyword>
<comment type="caution">
    <text evidence="5">The sequence shown here is derived from an EMBL/GenBank/DDBJ whole genome shotgun (WGS) entry which is preliminary data.</text>
</comment>
<gene>
    <name evidence="5" type="ORF">Fot_54090</name>
</gene>
<accession>A0ABD1PG15</accession>
<evidence type="ECO:0000256" key="3">
    <source>
        <dbReference type="ARBA" id="ARBA00023163"/>
    </source>
</evidence>
<dbReference type="InterPro" id="IPR002853">
    <property type="entry name" value="TFIIE_asu"/>
</dbReference>
<dbReference type="InterPro" id="IPR039997">
    <property type="entry name" value="TFE"/>
</dbReference>
<evidence type="ECO:0000313" key="6">
    <source>
        <dbReference type="Proteomes" id="UP001604277"/>
    </source>
</evidence>
<protein>
    <submittedName>
        <fullName evidence="5">Transcription factor TFIIE</fullName>
    </submittedName>
</protein>
<keyword evidence="2" id="KW-0805">Transcription regulation</keyword>
<dbReference type="Proteomes" id="UP001604277">
    <property type="component" value="Unassembled WGS sequence"/>
</dbReference>
<feature type="domain" description="HTH TFE/IIEalpha-type" evidence="4">
    <location>
        <begin position="12"/>
        <end position="147"/>
    </location>
</feature>
<comment type="similarity">
    <text evidence="1">Belongs to the TFIIE alpha subunit family.</text>
</comment>
<dbReference type="AlphaFoldDB" id="A0ABD1PG15"/>
<evidence type="ECO:0000313" key="5">
    <source>
        <dbReference type="EMBL" id="KAL2462853.1"/>
    </source>
</evidence>
<name>A0ABD1PG15_9LAMI</name>
<dbReference type="Gene3D" id="3.30.40.10">
    <property type="entry name" value="Zinc/RING finger domain, C3HC4 (zinc finger)"/>
    <property type="match status" value="1"/>
</dbReference>
<evidence type="ECO:0000259" key="4">
    <source>
        <dbReference type="PROSITE" id="PS51344"/>
    </source>
</evidence>
<dbReference type="InterPro" id="IPR024550">
    <property type="entry name" value="TFIIEa/SarR/Rpc3_HTH_dom"/>
</dbReference>
<reference evidence="6" key="1">
    <citation type="submission" date="2024-07" db="EMBL/GenBank/DDBJ databases">
        <title>Two chromosome-level genome assemblies of Korean endemic species Abeliophyllum distichum and Forsythia ovata (Oleaceae).</title>
        <authorList>
            <person name="Jang H."/>
        </authorList>
    </citation>
    <scope>NUCLEOTIDE SEQUENCE [LARGE SCALE GENOMIC DNA]</scope>
</reference>
<keyword evidence="6" id="KW-1185">Reference proteome</keyword>
<evidence type="ECO:0000256" key="2">
    <source>
        <dbReference type="ARBA" id="ARBA00023015"/>
    </source>
</evidence>
<dbReference type="InterPro" id="IPR017919">
    <property type="entry name" value="TFIIE/TFIIEa_HTH"/>
</dbReference>
<dbReference type="SUPFAM" id="SSF57783">
    <property type="entry name" value="Zinc beta-ribbon"/>
    <property type="match status" value="1"/>
</dbReference>
<dbReference type="Pfam" id="PF02002">
    <property type="entry name" value="TFIIE_alpha"/>
    <property type="match status" value="1"/>
</dbReference>
<organism evidence="5 6">
    <name type="scientific">Forsythia ovata</name>
    <dbReference type="NCBI Taxonomy" id="205694"/>
    <lineage>
        <taxon>Eukaryota</taxon>
        <taxon>Viridiplantae</taxon>
        <taxon>Streptophyta</taxon>
        <taxon>Embryophyta</taxon>
        <taxon>Tracheophyta</taxon>
        <taxon>Spermatophyta</taxon>
        <taxon>Magnoliopsida</taxon>
        <taxon>eudicotyledons</taxon>
        <taxon>Gunneridae</taxon>
        <taxon>Pentapetalae</taxon>
        <taxon>asterids</taxon>
        <taxon>lamiids</taxon>
        <taxon>Lamiales</taxon>
        <taxon>Oleaceae</taxon>
        <taxon>Forsythieae</taxon>
        <taxon>Forsythia</taxon>
    </lineage>
</organism>
<dbReference type="PROSITE" id="PS51344">
    <property type="entry name" value="HTH_TFE_IIE"/>
    <property type="match status" value="1"/>
</dbReference>
<dbReference type="EMBL" id="JBFOLJ010000020">
    <property type="protein sequence ID" value="KAL2462853.1"/>
    <property type="molecule type" value="Genomic_DNA"/>
</dbReference>
<sequence length="279" mass="32097">MQKQQITSYHPFNRLVKFVARAFYDGDVTTKGDNQQKTGRGDDRGIAMVVLDAVTGHQCQWVREEDLADDLKLHSKQLRQTLVFLEKEKLVARNDRKETAKGEKIYSAAKAANVYVKRAGREGVEKIKKHTHSYCCLDYAQIYDAVRYRLHHMKKKLKDELESKKVQEYICPNCSKRCTALDALQLISPDDEDFHCERCNGVLVAESEKQAAQELGDSAMKNQKICYKRWRFVLFLIHISRGMLCHVKPVEPCPVVEMKYGAALEFPFDENGSACERMN</sequence>
<dbReference type="PANTHER" id="PTHR13097">
    <property type="entry name" value="TRANSCRIPTION INITIATION FACTOR IIE, ALPHA SUBUNIT"/>
    <property type="match status" value="1"/>
</dbReference>
<evidence type="ECO:0000256" key="1">
    <source>
        <dbReference type="ARBA" id="ARBA00008947"/>
    </source>
</evidence>
<dbReference type="InterPro" id="IPR013083">
    <property type="entry name" value="Znf_RING/FYVE/PHD"/>
</dbReference>
<dbReference type="PANTHER" id="PTHR13097:SF7">
    <property type="entry name" value="GENERAL TRANSCRIPTION FACTOR IIE SUBUNIT 1"/>
    <property type="match status" value="1"/>
</dbReference>